<keyword evidence="3" id="KW-1185">Reference proteome</keyword>
<gene>
    <name evidence="2" type="ORF">NDI56_11565</name>
</gene>
<protein>
    <submittedName>
        <fullName evidence="2">YkgJ family cysteine cluster protein</fullName>
    </submittedName>
</protein>
<dbReference type="EMBL" id="JAMQON010000003">
    <property type="protein sequence ID" value="MDS0260032.1"/>
    <property type="molecule type" value="Genomic_DNA"/>
</dbReference>
<dbReference type="InterPro" id="IPR055953">
    <property type="entry name" value="DUF7531"/>
</dbReference>
<organism evidence="2 3">
    <name type="scientific">Haloarcula saliterrae</name>
    <dbReference type="NCBI Taxonomy" id="2950534"/>
    <lineage>
        <taxon>Archaea</taxon>
        <taxon>Methanobacteriati</taxon>
        <taxon>Methanobacteriota</taxon>
        <taxon>Stenosarchaea group</taxon>
        <taxon>Halobacteria</taxon>
        <taxon>Halobacteriales</taxon>
        <taxon>Haloarculaceae</taxon>
        <taxon>Haloarcula</taxon>
    </lineage>
</organism>
<proteinExistence type="predicted"/>
<comment type="caution">
    <text evidence="2">The sequence shown here is derived from an EMBL/GenBank/DDBJ whole genome shotgun (WGS) entry which is preliminary data.</text>
</comment>
<dbReference type="Proteomes" id="UP001259659">
    <property type="component" value="Unassembled WGS sequence"/>
</dbReference>
<reference evidence="2 3" key="1">
    <citation type="submission" date="2022-06" db="EMBL/GenBank/DDBJ databases">
        <title>Haloarcula sp. a new haloarchaeum isolate from saline soil.</title>
        <authorList>
            <person name="Strakova D."/>
            <person name="Galisteo C."/>
            <person name="Sanchez-Porro C."/>
            <person name="Ventosa A."/>
        </authorList>
    </citation>
    <scope>NUCLEOTIDE SEQUENCE [LARGE SCALE GENOMIC DNA]</scope>
    <source>
        <strain evidence="2 3">S1CR25-12</strain>
    </source>
</reference>
<name>A0ABU2FCV4_9EURY</name>
<feature type="region of interest" description="Disordered" evidence="1">
    <location>
        <begin position="259"/>
        <end position="285"/>
    </location>
</feature>
<evidence type="ECO:0000313" key="2">
    <source>
        <dbReference type="EMBL" id="MDS0260032.1"/>
    </source>
</evidence>
<accession>A0ABU2FCV4</accession>
<dbReference type="RefSeq" id="WP_310919699.1">
    <property type="nucleotide sequence ID" value="NZ_JAMQON010000003.1"/>
</dbReference>
<evidence type="ECO:0000313" key="3">
    <source>
        <dbReference type="Proteomes" id="UP001259659"/>
    </source>
</evidence>
<sequence length="285" mass="31344">MEVDCEGCAGCCIDWRPLTGRDIDHERTGPFDPFDDSYNLVPLGREEIRGFVEAGYGDALRPRLWRATDDRSVTLDGVDVAAIDGRPVFFVGLRKPPKPVAPFDRPPTWLRSCAFLDPTTLQCRIHDGDLYPDACSTYPGENLLLSTETECERVERVHGGRRLLDDEPPDVTPRFGPDAVGERVFAHPEPDRVAGRVERFRDGELTPADRAEFVAVAAASSPGTLAVNGDRYEQVLETVLEADSWAGRAIETWERAVEGIGERATDAPEPSDVEDADGAPPTPGW</sequence>
<dbReference type="Pfam" id="PF24375">
    <property type="entry name" value="DUF7531"/>
    <property type="match status" value="1"/>
</dbReference>
<evidence type="ECO:0000256" key="1">
    <source>
        <dbReference type="SAM" id="MobiDB-lite"/>
    </source>
</evidence>